<protein>
    <submittedName>
        <fullName evidence="10">4Fe-4S binding domain-containing protein</fullName>
    </submittedName>
</protein>
<evidence type="ECO:0000313" key="10">
    <source>
        <dbReference type="EMBL" id="SHO47850.1"/>
    </source>
</evidence>
<feature type="domain" description="4Fe-4S ferredoxin-type" evidence="9">
    <location>
        <begin position="275"/>
        <end position="304"/>
    </location>
</feature>
<gene>
    <name evidence="10" type="ORF">SAMN02745220_01997</name>
</gene>
<evidence type="ECO:0000256" key="6">
    <source>
        <dbReference type="ARBA" id="ARBA00023014"/>
    </source>
</evidence>
<reference evidence="10 11" key="1">
    <citation type="submission" date="2016-12" db="EMBL/GenBank/DDBJ databases">
        <authorList>
            <person name="Song W.-J."/>
            <person name="Kurnit D.M."/>
        </authorList>
    </citation>
    <scope>NUCLEOTIDE SEQUENCE [LARGE SCALE GENOMIC DNA]</scope>
    <source>
        <strain evidence="10 11">DSM 18488</strain>
    </source>
</reference>
<evidence type="ECO:0000259" key="9">
    <source>
        <dbReference type="PROSITE" id="PS51379"/>
    </source>
</evidence>
<feature type="transmembrane region" description="Helical" evidence="8">
    <location>
        <begin position="228"/>
        <end position="248"/>
    </location>
</feature>
<keyword evidence="11" id="KW-1185">Reference proteome</keyword>
<dbReference type="InterPro" id="IPR017900">
    <property type="entry name" value="4Fe4S_Fe_S_CS"/>
</dbReference>
<feature type="transmembrane region" description="Helical" evidence="8">
    <location>
        <begin position="123"/>
        <end position="145"/>
    </location>
</feature>
<dbReference type="PROSITE" id="PS00198">
    <property type="entry name" value="4FE4S_FER_1"/>
    <property type="match status" value="2"/>
</dbReference>
<keyword evidence="5" id="KW-0408">Iron</keyword>
<organism evidence="10 11">
    <name type="scientific">Desulfopila aestuarii DSM 18488</name>
    <dbReference type="NCBI Taxonomy" id="1121416"/>
    <lineage>
        <taxon>Bacteria</taxon>
        <taxon>Pseudomonadati</taxon>
        <taxon>Thermodesulfobacteriota</taxon>
        <taxon>Desulfobulbia</taxon>
        <taxon>Desulfobulbales</taxon>
        <taxon>Desulfocapsaceae</taxon>
        <taxon>Desulfopila</taxon>
    </lineage>
</organism>
<keyword evidence="4" id="KW-0249">Electron transport</keyword>
<dbReference type="PANTHER" id="PTHR30176:SF3">
    <property type="entry name" value="FERREDOXIN-TYPE PROTEIN NAPH"/>
    <property type="match status" value="1"/>
</dbReference>
<dbReference type="Gene3D" id="3.30.70.20">
    <property type="match status" value="2"/>
</dbReference>
<feature type="compositionally biased region" description="Basic and acidic residues" evidence="7">
    <location>
        <begin position="515"/>
        <end position="533"/>
    </location>
</feature>
<evidence type="ECO:0000256" key="3">
    <source>
        <dbReference type="ARBA" id="ARBA00022723"/>
    </source>
</evidence>
<evidence type="ECO:0000313" key="11">
    <source>
        <dbReference type="Proteomes" id="UP000184603"/>
    </source>
</evidence>
<dbReference type="InterPro" id="IPR017896">
    <property type="entry name" value="4Fe4S_Fe-S-bd"/>
</dbReference>
<dbReference type="GO" id="GO:0046872">
    <property type="term" value="F:metal ion binding"/>
    <property type="evidence" value="ECO:0007669"/>
    <property type="project" value="UniProtKB-KW"/>
</dbReference>
<evidence type="ECO:0000256" key="8">
    <source>
        <dbReference type="SAM" id="Phobius"/>
    </source>
</evidence>
<keyword evidence="8" id="KW-1133">Transmembrane helix</keyword>
<feature type="transmembrane region" description="Helical" evidence="8">
    <location>
        <begin position="204"/>
        <end position="221"/>
    </location>
</feature>
<keyword evidence="3" id="KW-0479">Metal-binding</keyword>
<sequence length="533" mass="59165">MTAKNPSNKRPLQNRLLLRRLSQLLFLGLFLFLFIHTDYSGADDMAYAVNILFRLDPFLAATVMLASKVVIALMVPAIAVLLLALVVGRAFCGWFCPMGSLLDVCRHGVKSDRAGKNTLFPRLGLWLFIVTLLLAFCGFHVAGYVDPFSILVRGLAQAFYPAAHGMTESVFTFTYLHAPDAVNNITEPIYSWLKETILPAERKYFQLAFFSFAILGGVMLLEMAQKRFFCRNICPLGAMFGLLSRYGLMRSRGGDKECGKCRVCSSLCRMGAINENRDIDMSRCNLCLECQVRCPRRVIRFGFSQPKQTSTIRGLSRRQFIGAVASAMVLPSIKEVHGLDKWSDPLLIRPPGALPEDEFVGRCVRCAECIQVCIGNGLQPTFLEGGLDAIFTPKLAARTGYCEFNCTLCGQVCPTGAIRQLTRQEKHLMKIGNAWFDRDLCLPHAKGIPCMVCEEHCPTPVKAIQFREATVINSDGAQVTVKQPYIVDDLCIGCGICEYKCPLPGLPGIFVTSGGEHRNPEHQLPRPEDFYGS</sequence>
<dbReference type="AlphaFoldDB" id="A0A1M7Y5P7"/>
<dbReference type="RefSeq" id="WP_073613303.1">
    <property type="nucleotide sequence ID" value="NZ_FRFE01000008.1"/>
</dbReference>
<evidence type="ECO:0000256" key="4">
    <source>
        <dbReference type="ARBA" id="ARBA00022982"/>
    </source>
</evidence>
<dbReference type="CDD" id="cd16373">
    <property type="entry name" value="DMSOR_beta_like"/>
    <property type="match status" value="1"/>
</dbReference>
<name>A0A1M7Y5P7_9BACT</name>
<feature type="domain" description="4Fe-4S ferredoxin-type" evidence="9">
    <location>
        <begin position="482"/>
        <end position="502"/>
    </location>
</feature>
<dbReference type="Pfam" id="PF12801">
    <property type="entry name" value="Fer4_5"/>
    <property type="match status" value="3"/>
</dbReference>
<dbReference type="GO" id="GO:0005886">
    <property type="term" value="C:plasma membrane"/>
    <property type="evidence" value="ECO:0007669"/>
    <property type="project" value="TreeGrafter"/>
</dbReference>
<feature type="domain" description="4Fe-4S ferredoxin-type" evidence="9">
    <location>
        <begin position="393"/>
        <end position="424"/>
    </location>
</feature>
<dbReference type="GO" id="GO:0051539">
    <property type="term" value="F:4 iron, 4 sulfur cluster binding"/>
    <property type="evidence" value="ECO:0007669"/>
    <property type="project" value="UniProtKB-KW"/>
</dbReference>
<evidence type="ECO:0000256" key="7">
    <source>
        <dbReference type="SAM" id="MobiDB-lite"/>
    </source>
</evidence>
<evidence type="ECO:0000256" key="2">
    <source>
        <dbReference type="ARBA" id="ARBA00022485"/>
    </source>
</evidence>
<keyword evidence="1" id="KW-0813">Transport</keyword>
<dbReference type="OrthoDB" id="9808559at2"/>
<dbReference type="InterPro" id="IPR051684">
    <property type="entry name" value="Electron_Trans/Redox"/>
</dbReference>
<dbReference type="STRING" id="1121416.SAMN02745220_01997"/>
<evidence type="ECO:0000256" key="1">
    <source>
        <dbReference type="ARBA" id="ARBA00022448"/>
    </source>
</evidence>
<keyword evidence="8" id="KW-0812">Transmembrane</keyword>
<dbReference type="Proteomes" id="UP000184603">
    <property type="component" value="Unassembled WGS sequence"/>
</dbReference>
<proteinExistence type="predicted"/>
<keyword evidence="2" id="KW-0004">4Fe-4S</keyword>
<accession>A0A1M7Y5P7</accession>
<feature type="region of interest" description="Disordered" evidence="7">
    <location>
        <begin position="514"/>
        <end position="533"/>
    </location>
</feature>
<feature type="transmembrane region" description="Helical" evidence="8">
    <location>
        <begin position="58"/>
        <end position="88"/>
    </location>
</feature>
<keyword evidence="6" id="KW-0411">Iron-sulfur</keyword>
<dbReference type="EMBL" id="FRFE01000008">
    <property type="protein sequence ID" value="SHO47850.1"/>
    <property type="molecule type" value="Genomic_DNA"/>
</dbReference>
<evidence type="ECO:0000256" key="5">
    <source>
        <dbReference type="ARBA" id="ARBA00023004"/>
    </source>
</evidence>
<dbReference type="SUPFAM" id="SSF54862">
    <property type="entry name" value="4Fe-4S ferredoxins"/>
    <property type="match status" value="2"/>
</dbReference>
<dbReference type="PROSITE" id="PS51379">
    <property type="entry name" value="4FE4S_FER_2"/>
    <property type="match status" value="3"/>
</dbReference>
<dbReference type="PANTHER" id="PTHR30176">
    <property type="entry name" value="FERREDOXIN-TYPE PROTEIN NAPH"/>
    <property type="match status" value="1"/>
</dbReference>
<keyword evidence="8" id="KW-0472">Membrane</keyword>